<evidence type="ECO:0000313" key="3">
    <source>
        <dbReference type="EMBL" id="QRG65109.1"/>
    </source>
</evidence>
<dbReference type="Proteomes" id="UP000596248">
    <property type="component" value="Chromosome"/>
</dbReference>
<dbReference type="Pfam" id="PF13411">
    <property type="entry name" value="MerR_1"/>
    <property type="match status" value="1"/>
</dbReference>
<feature type="domain" description="HTH merR-type" evidence="2">
    <location>
        <begin position="1"/>
        <end position="73"/>
    </location>
</feature>
<evidence type="ECO:0000256" key="1">
    <source>
        <dbReference type="ARBA" id="ARBA00023125"/>
    </source>
</evidence>
<accession>A0ABX7FHA5</accession>
<protein>
    <submittedName>
        <fullName evidence="3">MerR family transcriptional regulator</fullName>
    </submittedName>
</protein>
<dbReference type="Gene3D" id="1.10.1660.10">
    <property type="match status" value="1"/>
</dbReference>
<name>A0ABX7FHA5_BRECH</name>
<evidence type="ECO:0000259" key="2">
    <source>
        <dbReference type="PROSITE" id="PS50937"/>
    </source>
</evidence>
<organism evidence="3 4">
    <name type="scientific">Brevibacillus choshinensis</name>
    <dbReference type="NCBI Taxonomy" id="54911"/>
    <lineage>
        <taxon>Bacteria</taxon>
        <taxon>Bacillati</taxon>
        <taxon>Bacillota</taxon>
        <taxon>Bacilli</taxon>
        <taxon>Bacillales</taxon>
        <taxon>Paenibacillaceae</taxon>
        <taxon>Brevibacillus</taxon>
    </lineage>
</organism>
<sequence>MYSISDISRLTGISPYTLRYYEKIGVLPQPDRLEDRKNGVRQYNDQNLRNIRFIHGLKQTGMKLEDIASFVQTGCLLDHDFPDSDVDETLQRRIELLDHHLAQLDVQMQQLLAVKSFAMEKRDFYARMQEGRNQEKN</sequence>
<dbReference type="SMART" id="SM00422">
    <property type="entry name" value="HTH_MERR"/>
    <property type="match status" value="1"/>
</dbReference>
<dbReference type="PANTHER" id="PTHR30204:SF83">
    <property type="entry name" value="TRANSCRIPTIONAL REGULATOR, MERR FAMILY"/>
    <property type="match status" value="1"/>
</dbReference>
<gene>
    <name evidence="3" type="ORF">JNE38_15765</name>
</gene>
<dbReference type="PROSITE" id="PS00552">
    <property type="entry name" value="HTH_MERR_1"/>
    <property type="match status" value="1"/>
</dbReference>
<dbReference type="EMBL" id="CP069127">
    <property type="protein sequence ID" value="QRG65109.1"/>
    <property type="molecule type" value="Genomic_DNA"/>
</dbReference>
<dbReference type="InterPro" id="IPR000551">
    <property type="entry name" value="MerR-type_HTH_dom"/>
</dbReference>
<dbReference type="RefSeq" id="WP_203254627.1">
    <property type="nucleotide sequence ID" value="NZ_CP069127.1"/>
</dbReference>
<dbReference type="PANTHER" id="PTHR30204">
    <property type="entry name" value="REDOX-CYCLING DRUG-SENSING TRANSCRIPTIONAL ACTIVATOR SOXR"/>
    <property type="match status" value="1"/>
</dbReference>
<dbReference type="SUPFAM" id="SSF46955">
    <property type="entry name" value="Putative DNA-binding domain"/>
    <property type="match status" value="1"/>
</dbReference>
<reference evidence="3 4" key="1">
    <citation type="submission" date="2021-01" db="EMBL/GenBank/DDBJ databases">
        <title>Identification of strong promoters based on the transcriptome of Brevibacillus choshinensis.</title>
        <authorList>
            <person name="Yao D."/>
            <person name="Zhang K."/>
            <person name="Wu J."/>
        </authorList>
    </citation>
    <scope>NUCLEOTIDE SEQUENCE [LARGE SCALE GENOMIC DNA]</scope>
    <source>
        <strain evidence="3 4">HPD31-SP3</strain>
    </source>
</reference>
<dbReference type="InterPro" id="IPR047057">
    <property type="entry name" value="MerR_fam"/>
</dbReference>
<proteinExistence type="predicted"/>
<evidence type="ECO:0000313" key="4">
    <source>
        <dbReference type="Proteomes" id="UP000596248"/>
    </source>
</evidence>
<dbReference type="InterPro" id="IPR009061">
    <property type="entry name" value="DNA-bd_dom_put_sf"/>
</dbReference>
<keyword evidence="4" id="KW-1185">Reference proteome</keyword>
<dbReference type="PROSITE" id="PS50937">
    <property type="entry name" value="HTH_MERR_2"/>
    <property type="match status" value="1"/>
</dbReference>
<keyword evidence="1" id="KW-0238">DNA-binding</keyword>